<protein>
    <submittedName>
        <fullName evidence="1">YrhA family protein</fullName>
    </submittedName>
</protein>
<accession>A0ABW2NDU7</accession>
<name>A0ABW2NDU7_9BACL</name>
<dbReference type="EMBL" id="JBHTCT010000005">
    <property type="protein sequence ID" value="MFC7364039.1"/>
    <property type="molecule type" value="Genomic_DNA"/>
</dbReference>
<sequence length="145" mass="16781">MRPIDELSEIINQINIRLMDKGGKPHAPAPATQVAKVTEWIRSQTKKTDWLAEYECFLGLSDGLVLDDVVFYNTDPNDPLNHIVHANRIWQEEDWDGVYLFLGDSEKAWYAYDIKQDRFAELEKLYGDQKMHFSSFTAMLRNAVG</sequence>
<proteinExistence type="predicted"/>
<dbReference type="RefSeq" id="WP_157294384.1">
    <property type="nucleotide sequence ID" value="NZ_JBHTCT010000005.1"/>
</dbReference>
<evidence type="ECO:0000313" key="1">
    <source>
        <dbReference type="EMBL" id="MFC7364039.1"/>
    </source>
</evidence>
<evidence type="ECO:0000313" key="2">
    <source>
        <dbReference type="Proteomes" id="UP001596483"/>
    </source>
</evidence>
<organism evidence="1 2">
    <name type="scientific">Bhargavaea changchunensis</name>
    <dbReference type="NCBI Taxonomy" id="2134037"/>
    <lineage>
        <taxon>Bacteria</taxon>
        <taxon>Bacillati</taxon>
        <taxon>Bacillota</taxon>
        <taxon>Bacilli</taxon>
        <taxon>Bacillales</taxon>
        <taxon>Caryophanaceae</taxon>
        <taxon>Bhargavaea</taxon>
    </lineage>
</organism>
<keyword evidence="2" id="KW-1185">Reference proteome</keyword>
<reference evidence="2" key="1">
    <citation type="journal article" date="2019" name="Int. J. Syst. Evol. Microbiol.">
        <title>The Global Catalogue of Microorganisms (GCM) 10K type strain sequencing project: providing services to taxonomists for standard genome sequencing and annotation.</title>
        <authorList>
            <consortium name="The Broad Institute Genomics Platform"/>
            <consortium name="The Broad Institute Genome Sequencing Center for Infectious Disease"/>
            <person name="Wu L."/>
            <person name="Ma J."/>
        </authorList>
    </citation>
    <scope>NUCLEOTIDE SEQUENCE [LARGE SCALE GENOMIC DNA]</scope>
    <source>
        <strain evidence="2">JCM 4738</strain>
    </source>
</reference>
<gene>
    <name evidence="1" type="ORF">ACFQQH_02530</name>
</gene>
<dbReference type="NCBIfam" id="NF038335">
    <property type="entry name" value="YPO0640_fam"/>
    <property type="match status" value="1"/>
</dbReference>
<dbReference type="Proteomes" id="UP001596483">
    <property type="component" value="Unassembled WGS sequence"/>
</dbReference>
<comment type="caution">
    <text evidence="1">The sequence shown here is derived from an EMBL/GenBank/DDBJ whole genome shotgun (WGS) entry which is preliminary data.</text>
</comment>